<evidence type="ECO:0000313" key="3">
    <source>
        <dbReference type="EMBL" id="EIW85635.1"/>
    </source>
</evidence>
<dbReference type="InterPro" id="IPR045340">
    <property type="entry name" value="DUF6533"/>
</dbReference>
<feature type="transmembrane region" description="Helical" evidence="1">
    <location>
        <begin position="20"/>
        <end position="39"/>
    </location>
</feature>
<dbReference type="OrthoDB" id="3256800at2759"/>
<dbReference type="RefSeq" id="XP_007764330.1">
    <property type="nucleotide sequence ID" value="XM_007766140.1"/>
</dbReference>
<organism evidence="3 4">
    <name type="scientific">Coniophora puteana (strain RWD-64-598)</name>
    <name type="common">Brown rot fungus</name>
    <dbReference type="NCBI Taxonomy" id="741705"/>
    <lineage>
        <taxon>Eukaryota</taxon>
        <taxon>Fungi</taxon>
        <taxon>Dikarya</taxon>
        <taxon>Basidiomycota</taxon>
        <taxon>Agaricomycotina</taxon>
        <taxon>Agaricomycetes</taxon>
        <taxon>Agaricomycetidae</taxon>
        <taxon>Boletales</taxon>
        <taxon>Coniophorineae</taxon>
        <taxon>Coniophoraceae</taxon>
        <taxon>Coniophora</taxon>
    </lineage>
</organism>
<dbReference type="GeneID" id="19210035"/>
<proteinExistence type="predicted"/>
<dbReference type="Proteomes" id="UP000053558">
    <property type="component" value="Unassembled WGS sequence"/>
</dbReference>
<evidence type="ECO:0000256" key="1">
    <source>
        <dbReference type="SAM" id="Phobius"/>
    </source>
</evidence>
<feature type="transmembrane region" description="Helical" evidence="1">
    <location>
        <begin position="167"/>
        <end position="191"/>
    </location>
</feature>
<dbReference type="KEGG" id="cput:CONPUDRAFT_80147"/>
<protein>
    <recommendedName>
        <fullName evidence="2">DUF6533 domain-containing protein</fullName>
    </recommendedName>
</protein>
<feature type="transmembrane region" description="Helical" evidence="1">
    <location>
        <begin position="245"/>
        <end position="265"/>
    </location>
</feature>
<keyword evidence="1" id="KW-0812">Transmembrane</keyword>
<sequence length="308" mass="34402">MNSTASAYEKEIMAMARADVLQRYFNVAASIFYVYDFLITFDHEVTVWASRFRGMKTMFLINRYLALVATILESFFSIHALSSPSWCHASMMRLLFAVVLAGNTELVLLKRICAIYCNAKHIVIATTLLYAFCICTMTGLVISVVVLDTVNAQSLLISLGCPAGPAISLQLMVGTWIPMMIFDFVLAALALNKAISHRREVVNKEWPAVRLLNCLARDSVFYFLINFSVYFFATLQYKYGSLQTMELASALCLVIPPVSVTRLFLSMHQAVHGDEDEHNMVVISLSFNHSSDTQLPTPVSETQVGVAF</sequence>
<evidence type="ECO:0000259" key="2">
    <source>
        <dbReference type="Pfam" id="PF20151"/>
    </source>
</evidence>
<feature type="domain" description="DUF6533" evidence="2">
    <location>
        <begin position="24"/>
        <end position="68"/>
    </location>
</feature>
<dbReference type="AlphaFoldDB" id="A0A5M3N452"/>
<feature type="transmembrane region" description="Helical" evidence="1">
    <location>
        <begin position="90"/>
        <end position="109"/>
    </location>
</feature>
<dbReference type="Pfam" id="PF20151">
    <property type="entry name" value="DUF6533"/>
    <property type="match status" value="1"/>
</dbReference>
<name>A0A5M3N452_CONPW</name>
<gene>
    <name evidence="3" type="ORF">CONPUDRAFT_80147</name>
</gene>
<keyword evidence="4" id="KW-1185">Reference proteome</keyword>
<accession>A0A5M3N452</accession>
<reference evidence="4" key="1">
    <citation type="journal article" date="2012" name="Science">
        <title>The Paleozoic origin of enzymatic lignin decomposition reconstructed from 31 fungal genomes.</title>
        <authorList>
            <person name="Floudas D."/>
            <person name="Binder M."/>
            <person name="Riley R."/>
            <person name="Barry K."/>
            <person name="Blanchette R.A."/>
            <person name="Henrissat B."/>
            <person name="Martinez A.T."/>
            <person name="Otillar R."/>
            <person name="Spatafora J.W."/>
            <person name="Yadav J.S."/>
            <person name="Aerts A."/>
            <person name="Benoit I."/>
            <person name="Boyd A."/>
            <person name="Carlson A."/>
            <person name="Copeland A."/>
            <person name="Coutinho P.M."/>
            <person name="de Vries R.P."/>
            <person name="Ferreira P."/>
            <person name="Findley K."/>
            <person name="Foster B."/>
            <person name="Gaskell J."/>
            <person name="Glotzer D."/>
            <person name="Gorecki P."/>
            <person name="Heitman J."/>
            <person name="Hesse C."/>
            <person name="Hori C."/>
            <person name="Igarashi K."/>
            <person name="Jurgens J.A."/>
            <person name="Kallen N."/>
            <person name="Kersten P."/>
            <person name="Kohler A."/>
            <person name="Kuees U."/>
            <person name="Kumar T.K.A."/>
            <person name="Kuo A."/>
            <person name="LaButti K."/>
            <person name="Larrondo L.F."/>
            <person name="Lindquist E."/>
            <person name="Ling A."/>
            <person name="Lombard V."/>
            <person name="Lucas S."/>
            <person name="Lundell T."/>
            <person name="Martin R."/>
            <person name="McLaughlin D.J."/>
            <person name="Morgenstern I."/>
            <person name="Morin E."/>
            <person name="Murat C."/>
            <person name="Nagy L.G."/>
            <person name="Nolan M."/>
            <person name="Ohm R.A."/>
            <person name="Patyshakuliyeva A."/>
            <person name="Rokas A."/>
            <person name="Ruiz-Duenas F.J."/>
            <person name="Sabat G."/>
            <person name="Salamov A."/>
            <person name="Samejima M."/>
            <person name="Schmutz J."/>
            <person name="Slot J.C."/>
            <person name="St John F."/>
            <person name="Stenlid J."/>
            <person name="Sun H."/>
            <person name="Sun S."/>
            <person name="Syed K."/>
            <person name="Tsang A."/>
            <person name="Wiebenga A."/>
            <person name="Young D."/>
            <person name="Pisabarro A."/>
            <person name="Eastwood D.C."/>
            <person name="Martin F."/>
            <person name="Cullen D."/>
            <person name="Grigoriev I.V."/>
            <person name="Hibbett D.S."/>
        </authorList>
    </citation>
    <scope>NUCLEOTIDE SEQUENCE [LARGE SCALE GENOMIC DNA]</scope>
    <source>
        <strain evidence="4">RWD-64-598 SS2</strain>
    </source>
</reference>
<dbReference type="EMBL" id="JH711574">
    <property type="protein sequence ID" value="EIW85635.1"/>
    <property type="molecule type" value="Genomic_DNA"/>
</dbReference>
<feature type="transmembrane region" description="Helical" evidence="1">
    <location>
        <begin position="121"/>
        <end position="147"/>
    </location>
</feature>
<keyword evidence="1" id="KW-0472">Membrane</keyword>
<feature type="transmembrane region" description="Helical" evidence="1">
    <location>
        <begin position="220"/>
        <end position="239"/>
    </location>
</feature>
<comment type="caution">
    <text evidence="3">The sequence shown here is derived from an EMBL/GenBank/DDBJ whole genome shotgun (WGS) entry which is preliminary data.</text>
</comment>
<keyword evidence="1" id="KW-1133">Transmembrane helix</keyword>
<evidence type="ECO:0000313" key="4">
    <source>
        <dbReference type="Proteomes" id="UP000053558"/>
    </source>
</evidence>
<feature type="transmembrane region" description="Helical" evidence="1">
    <location>
        <begin position="60"/>
        <end position="78"/>
    </location>
</feature>
<dbReference type="OMA" id="ICAGRTP"/>